<evidence type="ECO:0000256" key="2">
    <source>
        <dbReference type="SAM" id="MobiDB-lite"/>
    </source>
</evidence>
<dbReference type="PANTHER" id="PTHR33969:SF2">
    <property type="entry name" value="SEGREGATION AND CONDENSATION PROTEIN A"/>
    <property type="match status" value="1"/>
</dbReference>
<evidence type="ECO:0000313" key="3">
    <source>
        <dbReference type="EMBL" id="TCP38507.1"/>
    </source>
</evidence>
<evidence type="ECO:0000256" key="1">
    <source>
        <dbReference type="ARBA" id="ARBA00044777"/>
    </source>
</evidence>
<protein>
    <recommendedName>
        <fullName evidence="1">Segregation and condensation protein A</fullName>
    </recommendedName>
</protein>
<evidence type="ECO:0000313" key="4">
    <source>
        <dbReference type="Proteomes" id="UP000295399"/>
    </source>
</evidence>
<keyword evidence="4" id="KW-1185">Reference proteome</keyword>
<dbReference type="Gene3D" id="6.10.250.2410">
    <property type="match status" value="1"/>
</dbReference>
<dbReference type="PANTHER" id="PTHR33969">
    <property type="entry name" value="SEGREGATION AND CONDENSATION PROTEIN A"/>
    <property type="match status" value="1"/>
</dbReference>
<organism evidence="3 4">
    <name type="scientific">Rhodothalassium salexigens DSM 2132</name>
    <dbReference type="NCBI Taxonomy" id="1188247"/>
    <lineage>
        <taxon>Bacteria</taxon>
        <taxon>Pseudomonadati</taxon>
        <taxon>Pseudomonadota</taxon>
        <taxon>Alphaproteobacteria</taxon>
        <taxon>Rhodothalassiales</taxon>
        <taxon>Rhodothalassiaceae</taxon>
        <taxon>Rhodothalassium</taxon>
    </lineage>
</organism>
<proteinExistence type="predicted"/>
<dbReference type="AlphaFoldDB" id="A0A4R2PRX5"/>
<feature type="region of interest" description="Disordered" evidence="2">
    <location>
        <begin position="261"/>
        <end position="298"/>
    </location>
</feature>
<accession>A0A4R2PRX5</accession>
<feature type="compositionally biased region" description="Pro residues" evidence="2">
    <location>
        <begin position="286"/>
        <end position="298"/>
    </location>
</feature>
<gene>
    <name evidence="3" type="ORF">EV659_101411</name>
</gene>
<dbReference type="Proteomes" id="UP000295399">
    <property type="component" value="Unassembled WGS sequence"/>
</dbReference>
<dbReference type="EMBL" id="SLXO01000001">
    <property type="protein sequence ID" value="TCP38507.1"/>
    <property type="molecule type" value="Genomic_DNA"/>
</dbReference>
<feature type="compositionally biased region" description="Acidic residues" evidence="2">
    <location>
        <begin position="273"/>
        <end position="282"/>
    </location>
</feature>
<name>A0A4R2PRX5_RHOSA</name>
<dbReference type="Pfam" id="PF02616">
    <property type="entry name" value="SMC_ScpA"/>
    <property type="match status" value="1"/>
</dbReference>
<reference evidence="3 4" key="1">
    <citation type="submission" date="2019-03" db="EMBL/GenBank/DDBJ databases">
        <title>Genomic Encyclopedia of Type Strains, Phase IV (KMG-IV): sequencing the most valuable type-strain genomes for metagenomic binning, comparative biology and taxonomic classification.</title>
        <authorList>
            <person name="Goeker M."/>
        </authorList>
    </citation>
    <scope>NUCLEOTIDE SEQUENCE [LARGE SCALE GENOMIC DNA]</scope>
    <source>
        <strain evidence="3 4">DSM 2132</strain>
    </source>
</reference>
<comment type="caution">
    <text evidence="3">The sequence shown here is derived from an EMBL/GenBank/DDBJ whole genome shotgun (WGS) entry which is preliminary data.</text>
</comment>
<dbReference type="InterPro" id="IPR003768">
    <property type="entry name" value="ScpA"/>
</dbReference>
<dbReference type="RefSeq" id="WP_132706979.1">
    <property type="nucleotide sequence ID" value="NZ_JACIGF010000001.1"/>
</dbReference>
<dbReference type="InParanoid" id="A0A4R2PRX5"/>
<sequence>MAGAGRDADWALADAASGAAGEGAGAALVVDLDGFEGPLDLLLVLARRQKVDLARLSIRDLAEQYLAFVTEARRLNLELAADYLVMAAWLAYLKSRLLLPPDADDEEPSAEDLALRLQLRLQRLEAMREAGARLLARDRLGRDVLARGAPEGVVTVAKARYQVSLYDLLRAYAQIDRRRTARHMHIARRPVYTLDEALARLSSLLGQALDWTLLKDFLPPEHASGPIRQSAVASLFAASLELAKQGRVGLHQGQVFGPLYLKAGRPGAGPDTGEPDTGEPDTGEPAGPPPPAEPPSRT</sequence>
<dbReference type="OrthoDB" id="9793741at2"/>